<evidence type="ECO:0000313" key="7">
    <source>
        <dbReference type="Proteomes" id="UP000176377"/>
    </source>
</evidence>
<keyword evidence="3 5" id="KW-0378">Hydrolase</keyword>
<dbReference type="Pfam" id="PF02245">
    <property type="entry name" value="Pur_DNA_glyco"/>
    <property type="match status" value="1"/>
</dbReference>
<evidence type="ECO:0000313" key="6">
    <source>
        <dbReference type="EMBL" id="OGG59980.1"/>
    </source>
</evidence>
<dbReference type="GO" id="GO:0006284">
    <property type="term" value="P:base-excision repair"/>
    <property type="evidence" value="ECO:0007669"/>
    <property type="project" value="InterPro"/>
</dbReference>
<dbReference type="PANTHER" id="PTHR10429">
    <property type="entry name" value="DNA-3-METHYLADENINE GLYCOSYLASE"/>
    <property type="match status" value="1"/>
</dbReference>
<dbReference type="EMBL" id="MFLA01000015">
    <property type="protein sequence ID" value="OGG59980.1"/>
    <property type="molecule type" value="Genomic_DNA"/>
</dbReference>
<protein>
    <recommendedName>
        <fullName evidence="5">Putative 3-methyladenine DNA glycosylase</fullName>
        <ecNumber evidence="5">3.2.2.-</ecNumber>
    </recommendedName>
</protein>
<dbReference type="EC" id="3.2.2.-" evidence="5"/>
<dbReference type="NCBIfam" id="TIGR00567">
    <property type="entry name" value="3mg"/>
    <property type="match status" value="1"/>
</dbReference>
<dbReference type="AlphaFoldDB" id="A0A1F6DF81"/>
<evidence type="ECO:0000256" key="3">
    <source>
        <dbReference type="ARBA" id="ARBA00022801"/>
    </source>
</evidence>
<dbReference type="PANTHER" id="PTHR10429:SF0">
    <property type="entry name" value="DNA-3-METHYLADENINE GLYCOSYLASE"/>
    <property type="match status" value="1"/>
</dbReference>
<keyword evidence="4 5" id="KW-0234">DNA repair</keyword>
<dbReference type="SUPFAM" id="SSF50486">
    <property type="entry name" value="FMT C-terminal domain-like"/>
    <property type="match status" value="1"/>
</dbReference>
<dbReference type="Proteomes" id="UP000176377">
    <property type="component" value="Unassembled WGS sequence"/>
</dbReference>
<keyword evidence="2 5" id="KW-0227">DNA damage</keyword>
<dbReference type="HAMAP" id="MF_00527">
    <property type="entry name" value="3MGH"/>
    <property type="match status" value="1"/>
</dbReference>
<evidence type="ECO:0000256" key="4">
    <source>
        <dbReference type="ARBA" id="ARBA00023204"/>
    </source>
</evidence>
<accession>A0A1F6DF81</accession>
<evidence type="ECO:0000256" key="5">
    <source>
        <dbReference type="HAMAP-Rule" id="MF_00527"/>
    </source>
</evidence>
<dbReference type="InterPro" id="IPR003180">
    <property type="entry name" value="MPG"/>
</dbReference>
<dbReference type="Gene3D" id="3.10.300.10">
    <property type="entry name" value="Methylpurine-DNA glycosylase (MPG)"/>
    <property type="match status" value="2"/>
</dbReference>
<dbReference type="GO" id="GO:0003905">
    <property type="term" value="F:alkylbase DNA N-glycosylase activity"/>
    <property type="evidence" value="ECO:0007669"/>
    <property type="project" value="InterPro"/>
</dbReference>
<comment type="caution">
    <text evidence="6">The sequence shown here is derived from an EMBL/GenBank/DDBJ whole genome shotgun (WGS) entry which is preliminary data.</text>
</comment>
<dbReference type="InterPro" id="IPR036995">
    <property type="entry name" value="MPG_sf"/>
</dbReference>
<proteinExistence type="inferred from homology"/>
<evidence type="ECO:0000256" key="1">
    <source>
        <dbReference type="ARBA" id="ARBA00009232"/>
    </source>
</evidence>
<dbReference type="CDD" id="cd00540">
    <property type="entry name" value="AAG"/>
    <property type="match status" value="1"/>
</dbReference>
<comment type="similarity">
    <text evidence="1 5">Belongs to the DNA glycosylase MPG family.</text>
</comment>
<reference evidence="6 7" key="1">
    <citation type="journal article" date="2016" name="Nat. Commun.">
        <title>Thousands of microbial genomes shed light on interconnected biogeochemical processes in an aquifer system.</title>
        <authorList>
            <person name="Anantharaman K."/>
            <person name="Brown C.T."/>
            <person name="Hug L.A."/>
            <person name="Sharon I."/>
            <person name="Castelle C.J."/>
            <person name="Probst A.J."/>
            <person name="Thomas B.C."/>
            <person name="Singh A."/>
            <person name="Wilkins M.J."/>
            <person name="Karaoz U."/>
            <person name="Brodie E.L."/>
            <person name="Williams K.H."/>
            <person name="Hubbard S.S."/>
            <person name="Banfield J.F."/>
        </authorList>
    </citation>
    <scope>NUCLEOTIDE SEQUENCE [LARGE SCALE GENOMIC DNA]</scope>
</reference>
<gene>
    <name evidence="6" type="ORF">A2765_00755</name>
</gene>
<sequence>MRRMLKRDFFDRKATEVAPDLLGKFLTLERGGKTTSCMITETEAYDGHDDRASHASKGKTARTEVMFGPPGHWYIYFIYGMYEMLNIVTGAEGYPSAVLIRGVESAPPAGGRRIDGPGKLTRDLGISRLLNTKPATKGSGLWIEDHGIYIPKTSIVRRPRIGVAYAGEWAKKPWRFVVRKR</sequence>
<dbReference type="InterPro" id="IPR011034">
    <property type="entry name" value="Formyl_transferase-like_C_sf"/>
</dbReference>
<dbReference type="GO" id="GO:0003677">
    <property type="term" value="F:DNA binding"/>
    <property type="evidence" value="ECO:0007669"/>
    <property type="project" value="InterPro"/>
</dbReference>
<name>A0A1F6DF81_9BACT</name>
<organism evidence="6 7">
    <name type="scientific">Candidatus Kaiserbacteria bacterium RIFCSPHIGHO2_01_FULL_56_24</name>
    <dbReference type="NCBI Taxonomy" id="1798487"/>
    <lineage>
        <taxon>Bacteria</taxon>
        <taxon>Candidatus Kaiseribacteriota</taxon>
    </lineage>
</organism>
<evidence type="ECO:0000256" key="2">
    <source>
        <dbReference type="ARBA" id="ARBA00022763"/>
    </source>
</evidence>